<protein>
    <submittedName>
        <fullName evidence="3">Uncharacterized protein</fullName>
    </submittedName>
</protein>
<evidence type="ECO:0000313" key="4">
    <source>
        <dbReference type="Proteomes" id="UP000807306"/>
    </source>
</evidence>
<keyword evidence="2" id="KW-0812">Transmembrane</keyword>
<keyword evidence="2" id="KW-0472">Membrane</keyword>
<proteinExistence type="predicted"/>
<sequence length="333" mass="35921">MVFQAFDIVMPSTPSVRKSSSSRSKSSNNDSNNRTPAPSFGPCPSCVVQDNDPRVRYQGVWQLNGPGQFTTHSTVETGASVSMTFNGTGVTVFGTVPASNATASPPTVMYTLDSNLPITITLPLADRDIANQPFFASDMLSTNETHSLTINITAARSPFKLARFVISPPPSASQDTGGSSAPPTDIADPNISTLPLNPSSVAQPQTNELQTLKILIGALATLIFLVLISVFALLIYRWRPGRRRAILDKELRVSPQVPYPRASIYTSFTSTDSIMRNDSRLWSNSSSRGPASRMEDRKSAPISMFNSASPIPAMPPGLPTSQNRLSQDPFRSL</sequence>
<feature type="transmembrane region" description="Helical" evidence="2">
    <location>
        <begin position="214"/>
        <end position="236"/>
    </location>
</feature>
<evidence type="ECO:0000256" key="1">
    <source>
        <dbReference type="SAM" id="MobiDB-lite"/>
    </source>
</evidence>
<feature type="compositionally biased region" description="Low complexity" evidence="1">
    <location>
        <begin position="15"/>
        <end position="34"/>
    </location>
</feature>
<dbReference type="OrthoDB" id="3006363at2759"/>
<keyword evidence="2" id="KW-1133">Transmembrane helix</keyword>
<dbReference type="Proteomes" id="UP000807306">
    <property type="component" value="Unassembled WGS sequence"/>
</dbReference>
<comment type="caution">
    <text evidence="3">The sequence shown here is derived from an EMBL/GenBank/DDBJ whole genome shotgun (WGS) entry which is preliminary data.</text>
</comment>
<reference evidence="3" key="1">
    <citation type="submission" date="2020-11" db="EMBL/GenBank/DDBJ databases">
        <authorList>
            <consortium name="DOE Joint Genome Institute"/>
            <person name="Ahrendt S."/>
            <person name="Riley R."/>
            <person name="Andreopoulos W."/>
            <person name="Labutti K."/>
            <person name="Pangilinan J."/>
            <person name="Ruiz-Duenas F.J."/>
            <person name="Barrasa J.M."/>
            <person name="Sanchez-Garcia M."/>
            <person name="Camarero S."/>
            <person name="Miyauchi S."/>
            <person name="Serrano A."/>
            <person name="Linde D."/>
            <person name="Babiker R."/>
            <person name="Drula E."/>
            <person name="Ayuso-Fernandez I."/>
            <person name="Pacheco R."/>
            <person name="Padilla G."/>
            <person name="Ferreira P."/>
            <person name="Barriuso J."/>
            <person name="Kellner H."/>
            <person name="Castanera R."/>
            <person name="Alfaro M."/>
            <person name="Ramirez L."/>
            <person name="Pisabarro A.G."/>
            <person name="Kuo A."/>
            <person name="Tritt A."/>
            <person name="Lipzen A."/>
            <person name="He G."/>
            <person name="Yan M."/>
            <person name="Ng V."/>
            <person name="Cullen D."/>
            <person name="Martin F."/>
            <person name="Rosso M.-N."/>
            <person name="Henrissat B."/>
            <person name="Hibbett D."/>
            <person name="Martinez A.T."/>
            <person name="Grigoriev I.V."/>
        </authorList>
    </citation>
    <scope>NUCLEOTIDE SEQUENCE</scope>
    <source>
        <strain evidence="3">CBS 506.95</strain>
    </source>
</reference>
<dbReference type="AlphaFoldDB" id="A0A9P6JRE3"/>
<accession>A0A9P6JRE3</accession>
<dbReference type="Gene3D" id="2.60.120.260">
    <property type="entry name" value="Galactose-binding domain-like"/>
    <property type="match status" value="1"/>
</dbReference>
<feature type="region of interest" description="Disordered" evidence="1">
    <location>
        <begin position="169"/>
        <end position="199"/>
    </location>
</feature>
<dbReference type="EMBL" id="MU157841">
    <property type="protein sequence ID" value="KAF9530191.1"/>
    <property type="molecule type" value="Genomic_DNA"/>
</dbReference>
<feature type="compositionally biased region" description="Polar residues" evidence="1">
    <location>
        <begin position="190"/>
        <end position="199"/>
    </location>
</feature>
<feature type="compositionally biased region" description="Polar residues" evidence="1">
    <location>
        <begin position="279"/>
        <end position="289"/>
    </location>
</feature>
<keyword evidence="4" id="KW-1185">Reference proteome</keyword>
<evidence type="ECO:0000256" key="2">
    <source>
        <dbReference type="SAM" id="Phobius"/>
    </source>
</evidence>
<organism evidence="3 4">
    <name type="scientific">Crepidotus variabilis</name>
    <dbReference type="NCBI Taxonomy" id="179855"/>
    <lineage>
        <taxon>Eukaryota</taxon>
        <taxon>Fungi</taxon>
        <taxon>Dikarya</taxon>
        <taxon>Basidiomycota</taxon>
        <taxon>Agaricomycotina</taxon>
        <taxon>Agaricomycetes</taxon>
        <taxon>Agaricomycetidae</taxon>
        <taxon>Agaricales</taxon>
        <taxon>Agaricineae</taxon>
        <taxon>Crepidotaceae</taxon>
        <taxon>Crepidotus</taxon>
    </lineage>
</organism>
<feature type="compositionally biased region" description="Polar residues" evidence="1">
    <location>
        <begin position="172"/>
        <end position="182"/>
    </location>
</feature>
<evidence type="ECO:0000313" key="3">
    <source>
        <dbReference type="EMBL" id="KAF9530191.1"/>
    </source>
</evidence>
<name>A0A9P6JRE3_9AGAR</name>
<gene>
    <name evidence="3" type="ORF">CPB83DRAFT_187802</name>
</gene>
<feature type="region of interest" description="Disordered" evidence="1">
    <location>
        <begin position="279"/>
        <end position="333"/>
    </location>
</feature>
<feature type="region of interest" description="Disordered" evidence="1">
    <location>
        <begin position="13"/>
        <end position="44"/>
    </location>
</feature>